<feature type="transmembrane region" description="Helical" evidence="6">
    <location>
        <begin position="278"/>
        <end position="298"/>
    </location>
</feature>
<gene>
    <name evidence="7" type="ordered locus">SSP0066</name>
</gene>
<keyword evidence="3 6" id="KW-0812">Transmembrane</keyword>
<dbReference type="GeneID" id="3617271"/>
<feature type="transmembrane region" description="Helical" evidence="6">
    <location>
        <begin position="226"/>
        <end position="257"/>
    </location>
</feature>
<evidence type="ECO:0000256" key="2">
    <source>
        <dbReference type="ARBA" id="ARBA00022475"/>
    </source>
</evidence>
<feature type="transmembrane region" description="Helical" evidence="6">
    <location>
        <begin position="351"/>
        <end position="369"/>
    </location>
</feature>
<dbReference type="eggNOG" id="COG2244">
    <property type="taxonomic scope" value="Bacteria"/>
</dbReference>
<evidence type="ECO:0000313" key="7">
    <source>
        <dbReference type="EMBL" id="BAE17211.1"/>
    </source>
</evidence>
<dbReference type="EMBL" id="AP008934">
    <property type="protein sequence ID" value="BAE17211.1"/>
    <property type="molecule type" value="Genomic_DNA"/>
</dbReference>
<dbReference type="AlphaFoldDB" id="Q4A115"/>
<evidence type="ECO:0000256" key="6">
    <source>
        <dbReference type="SAM" id="Phobius"/>
    </source>
</evidence>
<organism evidence="7 8">
    <name type="scientific">Staphylococcus saprophyticus subsp. saprophyticus (strain ATCC 15305 / DSM 20229 / NCIMB 8711 / NCTC 7292 / S-41)</name>
    <dbReference type="NCBI Taxonomy" id="342451"/>
    <lineage>
        <taxon>Bacteria</taxon>
        <taxon>Bacillati</taxon>
        <taxon>Bacillota</taxon>
        <taxon>Bacilli</taxon>
        <taxon>Bacillales</taxon>
        <taxon>Staphylococcaceae</taxon>
        <taxon>Staphylococcus</taxon>
    </lineage>
</organism>
<accession>Q4A115</accession>
<feature type="transmembrane region" description="Helical" evidence="6">
    <location>
        <begin position="51"/>
        <end position="70"/>
    </location>
</feature>
<feature type="transmembrane region" description="Helical" evidence="6">
    <location>
        <begin position="107"/>
        <end position="125"/>
    </location>
</feature>
<dbReference type="PATRIC" id="fig|342451.11.peg.66"/>
<dbReference type="PANTHER" id="PTHR30250">
    <property type="entry name" value="PST FAMILY PREDICTED COLANIC ACID TRANSPORTER"/>
    <property type="match status" value="1"/>
</dbReference>
<feature type="transmembrane region" description="Helical" evidence="6">
    <location>
        <begin position="318"/>
        <end position="339"/>
    </location>
</feature>
<proteinExistence type="predicted"/>
<sequence length="403" mass="46137">MTGKIKSKNYIKFLQDVLINVLSSTLLAMSLQLIIFPFLSSGISTTEFGTLIAIYGVNNLIVNFLGNSLNNIRLINRQSVEGYNLIIYIINTLSVILVLISINILSINIGAINLILFCIFTFLANNRNYFMVNYRLKLQYNKILKLNILIILGYFLGLLLYMHTDLWSIIFLSGEIFAVIYMFITNALIINVSKDEFKFNKAITLDFIKLSFSNFINNFLNYLDRFLIIPILGAASMGIYFAASAISKIIIMILTPINNVLLSHITNLDMNIKRRRLILLYLITLLFIFPLYFIINSFSNFLVDILYINLADEAKKLIPIITIGILFNIVTNLLNNFLLKKYPITYQTIIQFVYGTVYLMLAILLSTNFGLKGFAYSLVIANITKYLMHVLIVLFVKQNKEKN</sequence>
<dbReference type="KEGG" id="ssp:SSP0066"/>
<keyword evidence="4 6" id="KW-1133">Transmembrane helix</keyword>
<dbReference type="OrthoDB" id="2678093at2"/>
<evidence type="ECO:0000256" key="5">
    <source>
        <dbReference type="ARBA" id="ARBA00023136"/>
    </source>
</evidence>
<feature type="transmembrane region" description="Helical" evidence="6">
    <location>
        <begin position="375"/>
        <end position="396"/>
    </location>
</feature>
<keyword evidence="2" id="KW-1003">Cell membrane</keyword>
<evidence type="ECO:0000256" key="1">
    <source>
        <dbReference type="ARBA" id="ARBA00004651"/>
    </source>
</evidence>
<dbReference type="InterPro" id="IPR050833">
    <property type="entry name" value="Poly_Biosynth_Transport"/>
</dbReference>
<feature type="transmembrane region" description="Helical" evidence="6">
    <location>
        <begin position="21"/>
        <end position="39"/>
    </location>
</feature>
<dbReference type="HOGENOM" id="CLU_054925_1_0_9"/>
<dbReference type="Proteomes" id="UP000006371">
    <property type="component" value="Chromosome"/>
</dbReference>
<feature type="transmembrane region" description="Helical" evidence="6">
    <location>
        <begin position="146"/>
        <end position="163"/>
    </location>
</feature>
<feature type="transmembrane region" description="Helical" evidence="6">
    <location>
        <begin position="82"/>
        <end position="101"/>
    </location>
</feature>
<dbReference type="RefSeq" id="WP_011302067.1">
    <property type="nucleotide sequence ID" value="NC_007350.1"/>
</dbReference>
<reference evidence="7 8" key="1">
    <citation type="journal article" date="2005" name="Proc. Natl. Acad. Sci. U.S.A.">
        <title>Whole genome sequence of Staphylococcus saprophyticus reveals the pathogenesis of uncomplicated urinary tract infection.</title>
        <authorList>
            <person name="Kuroda M."/>
            <person name="Yamashita A."/>
            <person name="Hirakawa H."/>
            <person name="Kumano M."/>
            <person name="Morikawa K."/>
            <person name="Higashide M."/>
            <person name="Maruyama A."/>
            <person name="Inose Y."/>
            <person name="Matoba K."/>
            <person name="Toh H."/>
            <person name="Kuhara S."/>
            <person name="Hattori M."/>
            <person name="Ohta T."/>
        </authorList>
    </citation>
    <scope>NUCLEOTIDE SEQUENCE [LARGE SCALE GENOMIC DNA]</scope>
    <source>
        <strain evidence="8">ATCC 15305 / DSM 20229 / NCIMB 8711 / NCTC 7292 / S-41</strain>
    </source>
</reference>
<feature type="transmembrane region" description="Helical" evidence="6">
    <location>
        <begin position="169"/>
        <end position="190"/>
    </location>
</feature>
<evidence type="ECO:0000256" key="3">
    <source>
        <dbReference type="ARBA" id="ARBA00022692"/>
    </source>
</evidence>
<name>Q4A115_STAS1</name>
<comment type="subcellular location">
    <subcellularLocation>
        <location evidence="1">Cell membrane</location>
        <topology evidence="1">Multi-pass membrane protein</topology>
    </subcellularLocation>
</comment>
<evidence type="ECO:0000256" key="4">
    <source>
        <dbReference type="ARBA" id="ARBA00022989"/>
    </source>
</evidence>
<protein>
    <submittedName>
        <fullName evidence="7">Capsular polysaccharide synthesis protein</fullName>
    </submittedName>
</protein>
<keyword evidence="5 6" id="KW-0472">Membrane</keyword>
<evidence type="ECO:0000313" key="8">
    <source>
        <dbReference type="Proteomes" id="UP000006371"/>
    </source>
</evidence>
<dbReference type="GO" id="GO:0005886">
    <property type="term" value="C:plasma membrane"/>
    <property type="evidence" value="ECO:0007669"/>
    <property type="project" value="UniProtKB-SubCell"/>
</dbReference>
<dbReference type="PANTHER" id="PTHR30250:SF11">
    <property type="entry name" value="O-ANTIGEN TRANSPORTER-RELATED"/>
    <property type="match status" value="1"/>
</dbReference>
<keyword evidence="8" id="KW-1185">Reference proteome</keyword>